<feature type="compositionally biased region" description="Basic and acidic residues" evidence="6">
    <location>
        <begin position="307"/>
        <end position="320"/>
    </location>
</feature>
<dbReference type="OrthoDB" id="264917at2759"/>
<proteinExistence type="predicted"/>
<dbReference type="InterPro" id="IPR013083">
    <property type="entry name" value="Znf_RING/FYVE/PHD"/>
</dbReference>
<dbReference type="InterPro" id="IPR011990">
    <property type="entry name" value="TPR-like_helical_dom_sf"/>
</dbReference>
<feature type="repeat" description="TPR" evidence="5">
    <location>
        <begin position="215"/>
        <end position="248"/>
    </location>
</feature>
<dbReference type="InterPro" id="IPR001841">
    <property type="entry name" value="Znf_RING"/>
</dbReference>
<dbReference type="PROSITE" id="PS51787">
    <property type="entry name" value="LON_N"/>
    <property type="match status" value="1"/>
</dbReference>
<dbReference type="SUPFAM" id="SSF57850">
    <property type="entry name" value="RING/U-box"/>
    <property type="match status" value="2"/>
</dbReference>
<keyword evidence="1" id="KW-0479">Metal-binding</keyword>
<dbReference type="PANTHER" id="PTHR23327">
    <property type="entry name" value="RING FINGER PROTEIN 127"/>
    <property type="match status" value="1"/>
</dbReference>
<evidence type="ECO:0000313" key="10">
    <source>
        <dbReference type="Proteomes" id="UP000225706"/>
    </source>
</evidence>
<evidence type="ECO:0000313" key="9">
    <source>
        <dbReference type="EMBL" id="PFX19342.1"/>
    </source>
</evidence>
<dbReference type="InterPro" id="IPR003111">
    <property type="entry name" value="Lon_prtase_N"/>
</dbReference>
<dbReference type="CDD" id="cd16514">
    <property type="entry name" value="RING-HC_LONFs_rpt2"/>
    <property type="match status" value="1"/>
</dbReference>
<keyword evidence="10" id="KW-1185">Reference proteome</keyword>
<dbReference type="PROSITE" id="PS50089">
    <property type="entry name" value="ZF_RING_2"/>
    <property type="match status" value="2"/>
</dbReference>
<accession>A0A2B4RSY8</accession>
<dbReference type="PANTHER" id="PTHR23327:SF42">
    <property type="entry name" value="LON PEPTIDASE N-TERMINAL DOMAIN AND RING FINGER PROTEIN C14F5.10C"/>
    <property type="match status" value="1"/>
</dbReference>
<dbReference type="InterPro" id="IPR019734">
    <property type="entry name" value="TPR_rpt"/>
</dbReference>
<dbReference type="PROSITE" id="PS00518">
    <property type="entry name" value="ZF_RING_1"/>
    <property type="match status" value="2"/>
</dbReference>
<dbReference type="SMART" id="SM00464">
    <property type="entry name" value="LON"/>
    <property type="match status" value="1"/>
</dbReference>
<evidence type="ECO:0000256" key="3">
    <source>
        <dbReference type="ARBA" id="ARBA00022833"/>
    </source>
</evidence>
<evidence type="ECO:0000256" key="2">
    <source>
        <dbReference type="ARBA" id="ARBA00022771"/>
    </source>
</evidence>
<sequence>MEKKTREQCDLRSKEWKLTKKLHADTRDLSCRVAAKVPGAESVISIANKLVDFQRQIVAQEKAFNGVNEREEKEFLCSLCGCFYIGPVTLNCGHTLCKTCIVPVGEISISAVYCKLCGSKNHENNLSVNVLVSQLIQKWFPREYQREVKHLEKAIQGELQDNHQKIVESLSDVLNKSPKHVMALKLRSHAFLQMGLPKKALEDVDLACDLRPFLWSVFHHRGLVLMAMGDYHRAASSLSRAVALDPNVDPAQFQSELLTCLTHTLDSERVDPSRELFPEQYFRDLNRDKARQSLHADKANNQSPRESFLEKRSSLKRPIEDTSDSCSLCSREWGSKYFKSATELILNSTDLCEANAVKELEDLECKVCYNILYQPVTTTCGHTFCRTCLHRGLDYRSECPYCRRALNCGVERNIKINVIIKETVEKLFPDEYAEREKSFMKEKSRWEGAGVNEDIEVPVFVCLLAFPSLKYPLYIFEPRYQLMIRRCVELGSRMFGMCANSEDPGKEFSDYGTILLIENVRFLPDGRSIVETTAMRRFRVVSRSTTDGYSTAKVKWLEDELPRLYSEDPDLQTMNVDCYRALELWLNLLTPLQQTCVTNAIGSMPPVEELVPSSNGPSWLWWGLAAVPLKDEAKLIILSMTSLAERLQSLHRFLELLIGVRNEN</sequence>
<feature type="region of interest" description="Disordered" evidence="6">
    <location>
        <begin position="294"/>
        <end position="321"/>
    </location>
</feature>
<name>A0A2B4RSY8_STYPI</name>
<dbReference type="SMART" id="SM00184">
    <property type="entry name" value="RING"/>
    <property type="match status" value="2"/>
</dbReference>
<gene>
    <name evidence="9" type="primary">LONRF3</name>
    <name evidence="9" type="ORF">AWC38_SpisGene16238</name>
</gene>
<evidence type="ECO:0000259" key="8">
    <source>
        <dbReference type="PROSITE" id="PS51787"/>
    </source>
</evidence>
<feature type="domain" description="Lon N-terminal" evidence="8">
    <location>
        <begin position="454"/>
        <end position="658"/>
    </location>
</feature>
<dbReference type="InterPro" id="IPR046336">
    <property type="entry name" value="Lon_prtase_N_sf"/>
</dbReference>
<dbReference type="STRING" id="50429.A0A2B4RSY8"/>
<dbReference type="SMART" id="SM00028">
    <property type="entry name" value="TPR"/>
    <property type="match status" value="2"/>
</dbReference>
<dbReference type="PROSITE" id="PS50005">
    <property type="entry name" value="TPR"/>
    <property type="match status" value="1"/>
</dbReference>
<dbReference type="AlphaFoldDB" id="A0A2B4RSY8"/>
<feature type="domain" description="RING-type" evidence="7">
    <location>
        <begin position="77"/>
        <end position="117"/>
    </location>
</feature>
<keyword evidence="5" id="KW-0802">TPR repeat</keyword>
<dbReference type="InterPro" id="IPR015947">
    <property type="entry name" value="PUA-like_sf"/>
</dbReference>
<evidence type="ECO:0000256" key="5">
    <source>
        <dbReference type="PROSITE-ProRule" id="PRU00339"/>
    </source>
</evidence>
<feature type="domain" description="RING-type" evidence="7">
    <location>
        <begin position="365"/>
        <end position="403"/>
    </location>
</feature>
<dbReference type="Pfam" id="PF02190">
    <property type="entry name" value="LON_substr_bdg"/>
    <property type="match status" value="1"/>
</dbReference>
<dbReference type="Gene3D" id="2.30.130.40">
    <property type="entry name" value="LON domain-like"/>
    <property type="match status" value="1"/>
</dbReference>
<keyword evidence="3" id="KW-0862">Zinc</keyword>
<dbReference type="Gene3D" id="3.30.40.10">
    <property type="entry name" value="Zinc/RING finger domain, C3HC4 (zinc finger)"/>
    <property type="match status" value="2"/>
</dbReference>
<comment type="caution">
    <text evidence="9">The sequence shown here is derived from an EMBL/GenBank/DDBJ whole genome shotgun (WGS) entry which is preliminary data.</text>
</comment>
<dbReference type="EMBL" id="LSMT01000365">
    <property type="protein sequence ID" value="PFX19342.1"/>
    <property type="molecule type" value="Genomic_DNA"/>
</dbReference>
<organism evidence="9 10">
    <name type="scientific">Stylophora pistillata</name>
    <name type="common">Smooth cauliflower coral</name>
    <dbReference type="NCBI Taxonomy" id="50429"/>
    <lineage>
        <taxon>Eukaryota</taxon>
        <taxon>Metazoa</taxon>
        <taxon>Cnidaria</taxon>
        <taxon>Anthozoa</taxon>
        <taxon>Hexacorallia</taxon>
        <taxon>Scleractinia</taxon>
        <taxon>Astrocoeniina</taxon>
        <taxon>Pocilloporidae</taxon>
        <taxon>Stylophora</taxon>
    </lineage>
</organism>
<evidence type="ECO:0000256" key="4">
    <source>
        <dbReference type="PROSITE-ProRule" id="PRU00175"/>
    </source>
</evidence>
<evidence type="ECO:0000256" key="6">
    <source>
        <dbReference type="SAM" id="MobiDB-lite"/>
    </source>
</evidence>
<reference evidence="10" key="1">
    <citation type="journal article" date="2017" name="bioRxiv">
        <title>Comparative analysis of the genomes of Stylophora pistillata and Acropora digitifera provides evidence for extensive differences between species of corals.</title>
        <authorList>
            <person name="Voolstra C.R."/>
            <person name="Li Y."/>
            <person name="Liew Y.J."/>
            <person name="Baumgarten S."/>
            <person name="Zoccola D."/>
            <person name="Flot J.-F."/>
            <person name="Tambutte S."/>
            <person name="Allemand D."/>
            <person name="Aranda M."/>
        </authorList>
    </citation>
    <scope>NUCLEOTIDE SEQUENCE [LARGE SCALE GENOMIC DNA]</scope>
</reference>
<evidence type="ECO:0000256" key="1">
    <source>
        <dbReference type="ARBA" id="ARBA00022723"/>
    </source>
</evidence>
<dbReference type="Proteomes" id="UP000225706">
    <property type="component" value="Unassembled WGS sequence"/>
</dbReference>
<dbReference type="SUPFAM" id="SSF48452">
    <property type="entry name" value="TPR-like"/>
    <property type="match status" value="1"/>
</dbReference>
<dbReference type="SUPFAM" id="SSF88697">
    <property type="entry name" value="PUA domain-like"/>
    <property type="match status" value="1"/>
</dbReference>
<dbReference type="GO" id="GO:0005737">
    <property type="term" value="C:cytoplasm"/>
    <property type="evidence" value="ECO:0007669"/>
    <property type="project" value="UniProtKB-ARBA"/>
</dbReference>
<protein>
    <submittedName>
        <fullName evidence="9">LON peptidase N-terminal domain and RING finger protein 3</fullName>
    </submittedName>
</protein>
<evidence type="ECO:0000259" key="7">
    <source>
        <dbReference type="PROSITE" id="PS50089"/>
    </source>
</evidence>
<dbReference type="InterPro" id="IPR017907">
    <property type="entry name" value="Znf_RING_CS"/>
</dbReference>
<keyword evidence="2 4" id="KW-0863">Zinc-finger</keyword>
<dbReference type="Gene3D" id="1.25.40.10">
    <property type="entry name" value="Tetratricopeptide repeat domain"/>
    <property type="match status" value="1"/>
</dbReference>
<dbReference type="Pfam" id="PF13923">
    <property type="entry name" value="zf-C3HC4_2"/>
    <property type="match status" value="1"/>
</dbReference>
<dbReference type="GO" id="GO:0008270">
    <property type="term" value="F:zinc ion binding"/>
    <property type="evidence" value="ECO:0007669"/>
    <property type="project" value="UniProtKB-KW"/>
</dbReference>